<protein>
    <submittedName>
        <fullName evidence="2">Uncharacterized protein</fullName>
    </submittedName>
</protein>
<evidence type="ECO:0000256" key="1">
    <source>
        <dbReference type="SAM" id="Phobius"/>
    </source>
</evidence>
<proteinExistence type="predicted"/>
<feature type="transmembrane region" description="Helical" evidence="1">
    <location>
        <begin position="39"/>
        <end position="56"/>
    </location>
</feature>
<dbReference type="AlphaFoldDB" id="A0A6C0AYB3"/>
<keyword evidence="1" id="KW-1133">Transmembrane helix</keyword>
<keyword evidence="1" id="KW-0472">Membrane</keyword>
<name>A0A6C0AYB3_9ZZZZ</name>
<reference evidence="2" key="1">
    <citation type="journal article" date="2020" name="Nature">
        <title>Giant virus diversity and host interactions through global metagenomics.</title>
        <authorList>
            <person name="Schulz F."/>
            <person name="Roux S."/>
            <person name="Paez-Espino D."/>
            <person name="Jungbluth S."/>
            <person name="Walsh D.A."/>
            <person name="Denef V.J."/>
            <person name="McMahon K.D."/>
            <person name="Konstantinidis K.T."/>
            <person name="Eloe-Fadrosh E.A."/>
            <person name="Kyrpides N.C."/>
            <person name="Woyke T."/>
        </authorList>
    </citation>
    <scope>NUCLEOTIDE SEQUENCE</scope>
    <source>
        <strain evidence="2">GVMAG-S-ERX556022-25</strain>
    </source>
</reference>
<accession>A0A6C0AYB3</accession>
<organism evidence="2">
    <name type="scientific">viral metagenome</name>
    <dbReference type="NCBI Taxonomy" id="1070528"/>
    <lineage>
        <taxon>unclassified sequences</taxon>
        <taxon>metagenomes</taxon>
        <taxon>organismal metagenomes</taxon>
    </lineage>
</organism>
<feature type="transmembrane region" description="Helical" evidence="1">
    <location>
        <begin position="6"/>
        <end position="27"/>
    </location>
</feature>
<dbReference type="EMBL" id="MN738809">
    <property type="protein sequence ID" value="QHS84516.1"/>
    <property type="molecule type" value="Genomic_DNA"/>
</dbReference>
<evidence type="ECO:0000313" key="2">
    <source>
        <dbReference type="EMBL" id="QHS84516.1"/>
    </source>
</evidence>
<keyword evidence="1" id="KW-0812">Transmembrane</keyword>
<sequence>MREGPLDMVFHGVLIAIVLYLLMRYLLGQSNAKALARSVLLGSLAVSYMVVFGHRLPGYVNHNLM</sequence>